<reference evidence="1" key="1">
    <citation type="submission" date="2023-10" db="EMBL/GenBank/DDBJ databases">
        <title>Genome assembly of Pristionchus species.</title>
        <authorList>
            <person name="Yoshida K."/>
            <person name="Sommer R.J."/>
        </authorList>
    </citation>
    <scope>NUCLEOTIDE SEQUENCE</scope>
    <source>
        <strain evidence="1">RS5133</strain>
    </source>
</reference>
<sequence length="94" mass="10973">MAESESPLNIVEGWRRKIYESSLESNDVLLPIFMKTFETLALILDSDPDLKRIQSSLMSLELARQLSIEHDEEQTFFLIHCLYITLQELTKIKD</sequence>
<comment type="caution">
    <text evidence="1">The sequence shown here is derived from an EMBL/GenBank/DDBJ whole genome shotgun (WGS) entry which is preliminary data.</text>
</comment>
<evidence type="ECO:0000313" key="2">
    <source>
        <dbReference type="Proteomes" id="UP001432322"/>
    </source>
</evidence>
<keyword evidence="2" id="KW-1185">Reference proteome</keyword>
<dbReference type="Proteomes" id="UP001432322">
    <property type="component" value="Unassembled WGS sequence"/>
</dbReference>
<evidence type="ECO:0000313" key="1">
    <source>
        <dbReference type="EMBL" id="GMT30457.1"/>
    </source>
</evidence>
<accession>A0AAV5WEZ5</accession>
<organism evidence="1 2">
    <name type="scientific">Pristionchus fissidentatus</name>
    <dbReference type="NCBI Taxonomy" id="1538716"/>
    <lineage>
        <taxon>Eukaryota</taxon>
        <taxon>Metazoa</taxon>
        <taxon>Ecdysozoa</taxon>
        <taxon>Nematoda</taxon>
        <taxon>Chromadorea</taxon>
        <taxon>Rhabditida</taxon>
        <taxon>Rhabditina</taxon>
        <taxon>Diplogasteromorpha</taxon>
        <taxon>Diplogasteroidea</taxon>
        <taxon>Neodiplogasteridae</taxon>
        <taxon>Pristionchus</taxon>
    </lineage>
</organism>
<dbReference type="EMBL" id="BTSY01000005">
    <property type="protein sequence ID" value="GMT30457.1"/>
    <property type="molecule type" value="Genomic_DNA"/>
</dbReference>
<proteinExistence type="predicted"/>
<gene>
    <name evidence="1" type="ORF">PFISCL1PPCAC_21754</name>
</gene>
<protein>
    <submittedName>
        <fullName evidence="1">Uncharacterized protein</fullName>
    </submittedName>
</protein>
<feature type="non-terminal residue" evidence="1">
    <location>
        <position position="94"/>
    </location>
</feature>
<dbReference type="AlphaFoldDB" id="A0AAV5WEZ5"/>
<name>A0AAV5WEZ5_9BILA</name>